<reference evidence="1 2" key="1">
    <citation type="submission" date="2014-01" db="EMBL/GenBank/DDBJ databases">
        <title>Isolation of Serratia multitudinisentens RB-25 from Ex-Landfill site.</title>
        <authorList>
            <person name="Robson E.H.J."/>
        </authorList>
    </citation>
    <scope>NUCLEOTIDE SEQUENCE [LARGE SCALE GENOMIC DNA]</scope>
    <source>
        <strain evidence="1 2">RB-25</strain>
    </source>
</reference>
<dbReference type="Proteomes" id="UP000019030">
    <property type="component" value="Chromosome"/>
</dbReference>
<dbReference type="EMBL" id="CP007044">
    <property type="protein sequence ID" value="AHG18958.1"/>
    <property type="molecule type" value="Genomic_DNA"/>
</dbReference>
<gene>
    <name evidence="1" type="ORF">Z042_04570</name>
</gene>
<accession>W0L596</accession>
<dbReference type="RefSeq" id="WP_024912628.1">
    <property type="nucleotide sequence ID" value="NZ_CP007044.2"/>
</dbReference>
<reference evidence="1 2" key="2">
    <citation type="submission" date="2015-03" db="EMBL/GenBank/DDBJ databases">
        <authorList>
            <person name="Chan K.-G."/>
        </authorList>
    </citation>
    <scope>NUCLEOTIDE SEQUENCE [LARGE SCALE GENOMIC DNA]</scope>
    <source>
        <strain evidence="1 2">RB-25</strain>
    </source>
</reference>
<evidence type="ECO:0000313" key="1">
    <source>
        <dbReference type="EMBL" id="AHG18958.1"/>
    </source>
</evidence>
<dbReference type="KEGG" id="sfo:Z042_04570"/>
<dbReference type="eggNOG" id="ENOG50338GQ">
    <property type="taxonomic scope" value="Bacteria"/>
</dbReference>
<dbReference type="HOGENOM" id="CLU_154451_0_0_6"/>
<dbReference type="NCBIfam" id="NF041448">
    <property type="entry name" value="stress_YjaA"/>
    <property type="match status" value="1"/>
</dbReference>
<dbReference type="AlphaFoldDB" id="W0L596"/>
<protein>
    <submittedName>
        <fullName evidence="1">Uncharacterized protein</fullName>
    </submittedName>
</protein>
<evidence type="ECO:0000313" key="2">
    <source>
        <dbReference type="Proteomes" id="UP000019030"/>
    </source>
</evidence>
<keyword evidence="2" id="KW-1185">Reference proteome</keyword>
<dbReference type="InterPro" id="IPR048149">
    <property type="entry name" value="YjaA"/>
</dbReference>
<dbReference type="STRING" id="1441930.Z042_04570"/>
<sequence>MPFFYLQVRRNHLALKNLDTQKTASATAAFSTERLLVGQFFVANSCLYHLVPQVFPGYINLLKRRHLRTHILVHAQEMLEGGLSSVEQRVLQEFLVQSFRKACSTVYAGPQALDDETVKRIIRMNSREVITAADLKQV</sequence>
<organism evidence="1 2">
    <name type="scientific">Chania multitudinisentens RB-25</name>
    <dbReference type="NCBI Taxonomy" id="1441930"/>
    <lineage>
        <taxon>Bacteria</taxon>
        <taxon>Pseudomonadati</taxon>
        <taxon>Pseudomonadota</taxon>
        <taxon>Gammaproteobacteria</taxon>
        <taxon>Enterobacterales</taxon>
        <taxon>Yersiniaceae</taxon>
        <taxon>Chania</taxon>
    </lineage>
</organism>
<dbReference type="OrthoDB" id="8612466at2"/>
<name>W0L596_9GAMM</name>
<dbReference type="PATRIC" id="fig|1441930.4.peg.913"/>
<proteinExistence type="predicted"/>